<dbReference type="InterPro" id="IPR019278">
    <property type="entry name" value="DICT_dom"/>
</dbReference>
<organism evidence="2 3">
    <name type="scientific">Pseudonocardia broussonetiae</name>
    <dbReference type="NCBI Taxonomy" id="2736640"/>
    <lineage>
        <taxon>Bacteria</taxon>
        <taxon>Bacillati</taxon>
        <taxon>Actinomycetota</taxon>
        <taxon>Actinomycetes</taxon>
        <taxon>Pseudonocardiales</taxon>
        <taxon>Pseudonocardiaceae</taxon>
        <taxon>Pseudonocardia</taxon>
    </lineage>
</organism>
<dbReference type="AlphaFoldDB" id="A0A6M6JQW7"/>
<sequence>MTVPLLSGVMAPPDGTTYGKRVLVELSHAIERFALAAEPGAPLLVIALFQRLSYLEREAAVYAEIAARSSVTLVGLVGDVPPQLPPGVRHVLLGEDEELAREWSVTVLSPNGGATLVAVDQESVDPHARTLEEGRRFRGRWSFVRADAYREALRLRARLRLPADTTEAIDEVLEAVLAAPEPRQQDRWNVPLRFLAERVDAAGRERGELQARLDTAVAHLDDVGERDARTGLHTERFLARWTAGLGAGLPVGLVLLRVPGVASLRTKYGLRAEVAALQGIAQSVQELLTPADRVVRRGEEDFLVVLPSWTESDVLALCDRVCARVSALDQQYPFVALPAVAAATVSREHPLPVERLAAQVAGGQRVSLLLPT</sequence>
<proteinExistence type="predicted"/>
<dbReference type="InterPro" id="IPR029787">
    <property type="entry name" value="Nucleotide_cyclase"/>
</dbReference>
<dbReference type="EMBL" id="CP053564">
    <property type="protein sequence ID" value="QJY49586.1"/>
    <property type="molecule type" value="Genomic_DNA"/>
</dbReference>
<evidence type="ECO:0000259" key="1">
    <source>
        <dbReference type="PROSITE" id="PS50887"/>
    </source>
</evidence>
<dbReference type="SUPFAM" id="SSF55073">
    <property type="entry name" value="Nucleotide cyclase"/>
    <property type="match status" value="1"/>
</dbReference>
<dbReference type="SMART" id="SM00267">
    <property type="entry name" value="GGDEF"/>
    <property type="match status" value="1"/>
</dbReference>
<dbReference type="Pfam" id="PF10069">
    <property type="entry name" value="DICT"/>
    <property type="match status" value="1"/>
</dbReference>
<keyword evidence="3" id="KW-1185">Reference proteome</keyword>
<dbReference type="Gene3D" id="3.30.70.270">
    <property type="match status" value="1"/>
</dbReference>
<protein>
    <submittedName>
        <fullName evidence="2">Diguanylate cyclase</fullName>
    </submittedName>
</protein>
<reference evidence="2 3" key="1">
    <citation type="submission" date="2020-05" db="EMBL/GenBank/DDBJ databases">
        <authorList>
            <person name="Mo P."/>
        </authorList>
    </citation>
    <scope>NUCLEOTIDE SEQUENCE [LARGE SCALE GENOMIC DNA]</scope>
    <source>
        <strain evidence="2 3">Gen01</strain>
    </source>
</reference>
<name>A0A6M6JQW7_9PSEU</name>
<dbReference type="Pfam" id="PF00990">
    <property type="entry name" value="GGDEF"/>
    <property type="match status" value="1"/>
</dbReference>
<feature type="domain" description="GGDEF" evidence="1">
    <location>
        <begin position="249"/>
        <end position="372"/>
    </location>
</feature>
<dbReference type="Proteomes" id="UP000505377">
    <property type="component" value="Chromosome"/>
</dbReference>
<accession>A0A6M6JQW7</accession>
<dbReference type="KEGG" id="pbro:HOP40_30670"/>
<evidence type="ECO:0000313" key="3">
    <source>
        <dbReference type="Proteomes" id="UP000505377"/>
    </source>
</evidence>
<gene>
    <name evidence="2" type="ORF">HOP40_30670</name>
</gene>
<dbReference type="InterPro" id="IPR000160">
    <property type="entry name" value="GGDEF_dom"/>
</dbReference>
<dbReference type="InterPro" id="IPR043128">
    <property type="entry name" value="Rev_trsase/Diguanyl_cyclase"/>
</dbReference>
<evidence type="ECO:0000313" key="2">
    <source>
        <dbReference type="EMBL" id="QJY49586.1"/>
    </source>
</evidence>
<dbReference type="PROSITE" id="PS50887">
    <property type="entry name" value="GGDEF"/>
    <property type="match status" value="1"/>
</dbReference>
<dbReference type="RefSeq" id="WP_172165680.1">
    <property type="nucleotide sequence ID" value="NZ_CP053564.1"/>
</dbReference>